<dbReference type="GO" id="GO:0006351">
    <property type="term" value="P:DNA-templated transcription"/>
    <property type="evidence" value="ECO:0007669"/>
    <property type="project" value="InterPro"/>
</dbReference>
<evidence type="ECO:0000259" key="2">
    <source>
        <dbReference type="SMART" id="SM00906"/>
    </source>
</evidence>
<dbReference type="GeneID" id="27728074"/>
<evidence type="ECO:0000256" key="1">
    <source>
        <dbReference type="ARBA" id="ARBA00023242"/>
    </source>
</evidence>
<dbReference type="GO" id="GO:0003677">
    <property type="term" value="F:DNA binding"/>
    <property type="evidence" value="ECO:0007669"/>
    <property type="project" value="InterPro"/>
</dbReference>
<dbReference type="OMA" id="KYNCELD"/>
<dbReference type="AlphaFoldDB" id="A0A084FY53"/>
<dbReference type="GO" id="GO:0008270">
    <property type="term" value="F:zinc ion binding"/>
    <property type="evidence" value="ECO:0007669"/>
    <property type="project" value="InterPro"/>
</dbReference>
<comment type="caution">
    <text evidence="3">The sequence shown here is derived from an EMBL/GenBank/DDBJ whole genome shotgun (WGS) entry which is preliminary data.</text>
</comment>
<feature type="domain" description="Xylanolytic transcriptional activator regulatory" evidence="2">
    <location>
        <begin position="263"/>
        <end position="335"/>
    </location>
</feature>
<reference evidence="3 4" key="1">
    <citation type="journal article" date="2014" name="Genome Announc.">
        <title>Draft genome sequence of the pathogenic fungus Scedosporium apiospermum.</title>
        <authorList>
            <person name="Vandeputte P."/>
            <person name="Ghamrawi S."/>
            <person name="Rechenmann M."/>
            <person name="Iltis A."/>
            <person name="Giraud S."/>
            <person name="Fleury M."/>
            <person name="Thornton C."/>
            <person name="Delhaes L."/>
            <person name="Meyer W."/>
            <person name="Papon N."/>
            <person name="Bouchara J.P."/>
        </authorList>
    </citation>
    <scope>NUCLEOTIDE SEQUENCE [LARGE SCALE GENOMIC DNA]</scope>
    <source>
        <strain evidence="3 4">IHEM 14462</strain>
    </source>
</reference>
<dbReference type="Pfam" id="PF04082">
    <property type="entry name" value="Fungal_trans"/>
    <property type="match status" value="1"/>
</dbReference>
<dbReference type="Proteomes" id="UP000028545">
    <property type="component" value="Unassembled WGS sequence"/>
</dbReference>
<dbReference type="KEGG" id="sapo:SAPIO_CDS9002"/>
<organism evidence="3 4">
    <name type="scientific">Pseudallescheria apiosperma</name>
    <name type="common">Scedosporium apiospermum</name>
    <dbReference type="NCBI Taxonomy" id="563466"/>
    <lineage>
        <taxon>Eukaryota</taxon>
        <taxon>Fungi</taxon>
        <taxon>Dikarya</taxon>
        <taxon>Ascomycota</taxon>
        <taxon>Pezizomycotina</taxon>
        <taxon>Sordariomycetes</taxon>
        <taxon>Hypocreomycetidae</taxon>
        <taxon>Microascales</taxon>
        <taxon>Microascaceae</taxon>
        <taxon>Scedosporium</taxon>
    </lineage>
</organism>
<sequence>MPSCNLLPAFLPEFQALILAQYFQCIRLPSRHNKPPKKSGSNAPQKEVALPARLPNEIPRSEVLDVDLSRPFGLVLEPTLPLPIPETANIIFNNPHPTPPISYDFSLPCSSPAIPPVFPAFLKPLPARLDATDTQYLQAKGALTLPSLEFQNALLKAFVEYVHPYMPVLDLGDFLNIVYHRDGSKGQTSLVLYQAVMFSGAGFVSMDEIHRNGYSTRKDARRALLQRARLLYDFDVESDRFLLIQTLLLMTYWYEGPDDQKDTWHWLGIAISLARCMGIHRDSGNRMTQSKRGLWKRVWWSALMRDRLLTLGLRRPTRIYEKDFDLPMLEEDDFDIGVIDRHHSGILPNCELIRNVEMQRDLALLCIAKVKLLVCTGHILDAQYAMKPRETLKPGRTAVESTMMIFPTKALEAEEINRADEELKEWSNSLPSCCEARPLQSSDKRDGYASIAVQRALLHMTYGATILALHRCRFLPNLPAKASSSSPAEVSTHKAREAAMRITQTAADLLEWNLEKFLPASGITAFLPSAIVYLQQMRHSDPEVRSNAIHSFRVCREVIEKMRVLYVTGDFAALLLDAGLRKFGLHDLVNGSETGKGVIETASGMPTPEDSLSNLRCESDSMEEGMEVDKPEATLANPGHISVMDIFSPPPVDFVVGDTGLLEVGNHQPDDDFGVLNLCNMDLAMLGELTELDSNALFHQTAGTEEWWTESGSK</sequence>
<dbReference type="VEuPathDB" id="FungiDB:SAPIO_CDS9002"/>
<evidence type="ECO:0000313" key="3">
    <source>
        <dbReference type="EMBL" id="KEZ40015.1"/>
    </source>
</evidence>
<dbReference type="OrthoDB" id="4451586at2759"/>
<name>A0A084FY53_PSEDA</name>
<keyword evidence="4" id="KW-1185">Reference proteome</keyword>
<dbReference type="PANTHER" id="PTHR47425:SF2">
    <property type="entry name" value="FARB-RELATED"/>
    <property type="match status" value="1"/>
</dbReference>
<dbReference type="PANTHER" id="PTHR47425">
    <property type="entry name" value="FARB-RELATED"/>
    <property type="match status" value="1"/>
</dbReference>
<dbReference type="RefSeq" id="XP_016639814.1">
    <property type="nucleotide sequence ID" value="XM_016790511.1"/>
</dbReference>
<dbReference type="CDD" id="cd12148">
    <property type="entry name" value="fungal_TF_MHR"/>
    <property type="match status" value="1"/>
</dbReference>
<dbReference type="InterPro" id="IPR007219">
    <property type="entry name" value="XnlR_reg_dom"/>
</dbReference>
<dbReference type="EMBL" id="JOWA01000132">
    <property type="protein sequence ID" value="KEZ40015.1"/>
    <property type="molecule type" value="Genomic_DNA"/>
</dbReference>
<gene>
    <name evidence="3" type="ORF">SAPIO_CDS9002</name>
</gene>
<dbReference type="InterPro" id="IPR052761">
    <property type="entry name" value="Fungal_Detox/Toxin_TFs"/>
</dbReference>
<dbReference type="SMART" id="SM00906">
    <property type="entry name" value="Fungal_trans"/>
    <property type="match status" value="1"/>
</dbReference>
<dbReference type="HOGENOM" id="CLU_386921_0_0_1"/>
<accession>A0A084FY53</accession>
<proteinExistence type="predicted"/>
<protein>
    <recommendedName>
        <fullName evidence="2">Xylanolytic transcriptional activator regulatory domain-containing protein</fullName>
    </recommendedName>
</protein>
<evidence type="ECO:0000313" key="4">
    <source>
        <dbReference type="Proteomes" id="UP000028545"/>
    </source>
</evidence>
<keyword evidence="1" id="KW-0539">Nucleus</keyword>